<dbReference type="Proteomes" id="UP000821865">
    <property type="component" value="Chromosome 1"/>
</dbReference>
<gene>
    <name evidence="1" type="ORF">HPB49_008548</name>
</gene>
<keyword evidence="2" id="KW-1185">Reference proteome</keyword>
<evidence type="ECO:0000313" key="2">
    <source>
        <dbReference type="Proteomes" id="UP000821865"/>
    </source>
</evidence>
<reference evidence="1" key="1">
    <citation type="submission" date="2020-05" db="EMBL/GenBank/DDBJ databases">
        <title>Large-scale comparative analyses of tick genomes elucidate their genetic diversity and vector capacities.</title>
        <authorList>
            <person name="Jia N."/>
            <person name="Wang J."/>
            <person name="Shi W."/>
            <person name="Du L."/>
            <person name="Sun Y."/>
            <person name="Zhan W."/>
            <person name="Jiang J."/>
            <person name="Wang Q."/>
            <person name="Zhang B."/>
            <person name="Ji P."/>
            <person name="Sakyi L.B."/>
            <person name="Cui X."/>
            <person name="Yuan T."/>
            <person name="Jiang B."/>
            <person name="Yang W."/>
            <person name="Lam T.T.-Y."/>
            <person name="Chang Q."/>
            <person name="Ding S."/>
            <person name="Wang X."/>
            <person name="Zhu J."/>
            <person name="Ruan X."/>
            <person name="Zhao L."/>
            <person name="Wei J."/>
            <person name="Que T."/>
            <person name="Du C."/>
            <person name="Cheng J."/>
            <person name="Dai P."/>
            <person name="Han X."/>
            <person name="Huang E."/>
            <person name="Gao Y."/>
            <person name="Liu J."/>
            <person name="Shao H."/>
            <person name="Ye R."/>
            <person name="Li L."/>
            <person name="Wei W."/>
            <person name="Wang X."/>
            <person name="Wang C."/>
            <person name="Yang T."/>
            <person name="Huo Q."/>
            <person name="Li W."/>
            <person name="Guo W."/>
            <person name="Chen H."/>
            <person name="Zhou L."/>
            <person name="Ni X."/>
            <person name="Tian J."/>
            <person name="Zhou Y."/>
            <person name="Sheng Y."/>
            <person name="Liu T."/>
            <person name="Pan Y."/>
            <person name="Xia L."/>
            <person name="Li J."/>
            <person name="Zhao F."/>
            <person name="Cao W."/>
        </authorList>
    </citation>
    <scope>NUCLEOTIDE SEQUENCE</scope>
    <source>
        <strain evidence="1">Dsil-2018</strain>
    </source>
</reference>
<sequence>MAVPCIKNARGDHSDWYAGSQHQVMLNCLQALDYTIELAAAMIQPYFTRTGSHNGTWLLRAVALWRQLPSELARCKSAMLAGLLSLLGLQEREPEDPLIHTIKLGILNLQRQDFNKAESMLHIALKMAQEREDSQDKKQESLSKACKSKLHTIDLGFPGPRHNSVFVNDHLTPDNKRLFAKALH</sequence>
<evidence type="ECO:0000313" key="1">
    <source>
        <dbReference type="EMBL" id="KAH7979166.1"/>
    </source>
</evidence>
<name>A0ACB8DY05_DERSI</name>
<accession>A0ACB8DY05</accession>
<proteinExistence type="predicted"/>
<protein>
    <submittedName>
        <fullName evidence="1">Uncharacterized protein</fullName>
    </submittedName>
</protein>
<dbReference type="EMBL" id="CM023470">
    <property type="protein sequence ID" value="KAH7979166.1"/>
    <property type="molecule type" value="Genomic_DNA"/>
</dbReference>
<organism evidence="1 2">
    <name type="scientific">Dermacentor silvarum</name>
    <name type="common">Tick</name>
    <dbReference type="NCBI Taxonomy" id="543639"/>
    <lineage>
        <taxon>Eukaryota</taxon>
        <taxon>Metazoa</taxon>
        <taxon>Ecdysozoa</taxon>
        <taxon>Arthropoda</taxon>
        <taxon>Chelicerata</taxon>
        <taxon>Arachnida</taxon>
        <taxon>Acari</taxon>
        <taxon>Parasitiformes</taxon>
        <taxon>Ixodida</taxon>
        <taxon>Ixodoidea</taxon>
        <taxon>Ixodidae</taxon>
        <taxon>Rhipicephalinae</taxon>
        <taxon>Dermacentor</taxon>
    </lineage>
</organism>
<comment type="caution">
    <text evidence="1">The sequence shown here is derived from an EMBL/GenBank/DDBJ whole genome shotgun (WGS) entry which is preliminary data.</text>
</comment>